<dbReference type="Proteomes" id="UP001152622">
    <property type="component" value="Chromosome 19"/>
</dbReference>
<accession>A0A9Q1IEN6</accession>
<comment type="caution">
    <text evidence="2">The sequence shown here is derived from an EMBL/GenBank/DDBJ whole genome shotgun (WGS) entry which is preliminary data.</text>
</comment>
<proteinExistence type="predicted"/>
<organism evidence="2 3">
    <name type="scientific">Synaphobranchus kaupii</name>
    <name type="common">Kaup's arrowtooth eel</name>
    <dbReference type="NCBI Taxonomy" id="118154"/>
    <lineage>
        <taxon>Eukaryota</taxon>
        <taxon>Metazoa</taxon>
        <taxon>Chordata</taxon>
        <taxon>Craniata</taxon>
        <taxon>Vertebrata</taxon>
        <taxon>Euteleostomi</taxon>
        <taxon>Actinopterygii</taxon>
        <taxon>Neopterygii</taxon>
        <taxon>Teleostei</taxon>
        <taxon>Anguilliformes</taxon>
        <taxon>Synaphobranchidae</taxon>
        <taxon>Synaphobranchus</taxon>
    </lineage>
</organism>
<dbReference type="AlphaFoldDB" id="A0A9Q1IEN6"/>
<evidence type="ECO:0000256" key="1">
    <source>
        <dbReference type="SAM" id="MobiDB-lite"/>
    </source>
</evidence>
<sequence>MKRGSATRGRPRDVPKQPERQEGAIHQNWAKGEGRVGGQTGPCATSAIPQVQRCIVGNRRLATTARNNVTPCYWKCASLIYTAGVPPRLLTVSQLQVLWHSFTSSVVCEQPQRRGETTKDNCHSVALTDEERNRRIPADMASISSRGNEWTVIFRRRAGLDRAIDETSPRLSPSSNPCLLIPTWGKFTSSVGGRHSCLPSEELLSPLLHAAPVPQG</sequence>
<evidence type="ECO:0000313" key="3">
    <source>
        <dbReference type="Proteomes" id="UP001152622"/>
    </source>
</evidence>
<gene>
    <name evidence="2" type="ORF">SKAU_G00381070</name>
</gene>
<feature type="compositionally biased region" description="Basic and acidic residues" evidence="1">
    <location>
        <begin position="10"/>
        <end position="23"/>
    </location>
</feature>
<keyword evidence="3" id="KW-1185">Reference proteome</keyword>
<feature type="region of interest" description="Disordered" evidence="1">
    <location>
        <begin position="1"/>
        <end position="23"/>
    </location>
</feature>
<dbReference type="EMBL" id="JAINUF010000019">
    <property type="protein sequence ID" value="KAJ8336887.1"/>
    <property type="molecule type" value="Genomic_DNA"/>
</dbReference>
<reference evidence="2" key="1">
    <citation type="journal article" date="2023" name="Science">
        <title>Genome structures resolve the early diversification of teleost fishes.</title>
        <authorList>
            <person name="Parey E."/>
            <person name="Louis A."/>
            <person name="Montfort J."/>
            <person name="Bouchez O."/>
            <person name="Roques C."/>
            <person name="Iampietro C."/>
            <person name="Lluch J."/>
            <person name="Castinel A."/>
            <person name="Donnadieu C."/>
            <person name="Desvignes T."/>
            <person name="Floi Bucao C."/>
            <person name="Jouanno E."/>
            <person name="Wen M."/>
            <person name="Mejri S."/>
            <person name="Dirks R."/>
            <person name="Jansen H."/>
            <person name="Henkel C."/>
            <person name="Chen W.J."/>
            <person name="Zahm M."/>
            <person name="Cabau C."/>
            <person name="Klopp C."/>
            <person name="Thompson A.W."/>
            <person name="Robinson-Rechavi M."/>
            <person name="Braasch I."/>
            <person name="Lecointre G."/>
            <person name="Bobe J."/>
            <person name="Postlethwait J.H."/>
            <person name="Berthelot C."/>
            <person name="Roest Crollius H."/>
            <person name="Guiguen Y."/>
        </authorList>
    </citation>
    <scope>NUCLEOTIDE SEQUENCE</scope>
    <source>
        <strain evidence="2">WJC10195</strain>
    </source>
</reference>
<name>A0A9Q1IEN6_SYNKA</name>
<evidence type="ECO:0000313" key="2">
    <source>
        <dbReference type="EMBL" id="KAJ8336887.1"/>
    </source>
</evidence>
<protein>
    <submittedName>
        <fullName evidence="2">Uncharacterized protein</fullName>
    </submittedName>
</protein>